<evidence type="ECO:0000259" key="5">
    <source>
        <dbReference type="PROSITE" id="PS50932"/>
    </source>
</evidence>
<name>A0A9D1YWM8_9MICO</name>
<dbReference type="Gene3D" id="3.40.50.2300">
    <property type="match status" value="2"/>
</dbReference>
<dbReference type="InterPro" id="IPR010982">
    <property type="entry name" value="Lambda_DNA-bd_dom_sf"/>
</dbReference>
<feature type="domain" description="HTH lacI-type" evidence="5">
    <location>
        <begin position="2"/>
        <end position="55"/>
    </location>
</feature>
<accession>A0A9D1YWM8</accession>
<evidence type="ECO:0000256" key="3">
    <source>
        <dbReference type="ARBA" id="ARBA00023125"/>
    </source>
</evidence>
<dbReference type="SUPFAM" id="SSF53822">
    <property type="entry name" value="Periplasmic binding protein-like I"/>
    <property type="match status" value="1"/>
</dbReference>
<dbReference type="InterPro" id="IPR001761">
    <property type="entry name" value="Peripla_BP/Lac1_sug-bd_dom"/>
</dbReference>
<reference evidence="6" key="1">
    <citation type="journal article" date="2021" name="PeerJ">
        <title>Extensive microbial diversity within the chicken gut microbiome revealed by metagenomics and culture.</title>
        <authorList>
            <person name="Gilroy R."/>
            <person name="Ravi A."/>
            <person name="Getino M."/>
            <person name="Pursley I."/>
            <person name="Horton D.L."/>
            <person name="Alikhan N.F."/>
            <person name="Baker D."/>
            <person name="Gharbi K."/>
            <person name="Hall N."/>
            <person name="Watson M."/>
            <person name="Adriaenssens E.M."/>
            <person name="Foster-Nyarko E."/>
            <person name="Jarju S."/>
            <person name="Secka A."/>
            <person name="Antonio M."/>
            <person name="Oren A."/>
            <person name="Chaudhuri R.R."/>
            <person name="La Ragione R."/>
            <person name="Hildebrand F."/>
            <person name="Pallen M.J."/>
        </authorList>
    </citation>
    <scope>NUCLEOTIDE SEQUENCE</scope>
    <source>
        <strain evidence="6">ChiGjej1B1-98</strain>
    </source>
</reference>
<reference evidence="6" key="2">
    <citation type="submission" date="2021-04" db="EMBL/GenBank/DDBJ databases">
        <authorList>
            <person name="Gilroy R."/>
        </authorList>
    </citation>
    <scope>NUCLEOTIDE SEQUENCE</scope>
    <source>
        <strain evidence="6">ChiGjej1B1-98</strain>
    </source>
</reference>
<dbReference type="SMART" id="SM00354">
    <property type="entry name" value="HTH_LACI"/>
    <property type="match status" value="1"/>
</dbReference>
<dbReference type="PANTHER" id="PTHR30146:SF148">
    <property type="entry name" value="HTH-TYPE TRANSCRIPTIONAL REPRESSOR PURR-RELATED"/>
    <property type="match status" value="1"/>
</dbReference>
<dbReference type="Pfam" id="PF00532">
    <property type="entry name" value="Peripla_BP_1"/>
    <property type="match status" value="1"/>
</dbReference>
<evidence type="ECO:0000313" key="7">
    <source>
        <dbReference type="Proteomes" id="UP000824005"/>
    </source>
</evidence>
<keyword evidence="3" id="KW-0238">DNA-binding</keyword>
<evidence type="ECO:0000256" key="2">
    <source>
        <dbReference type="ARBA" id="ARBA00023015"/>
    </source>
</evidence>
<sequence length="319" mass="34401">MVTIHDVAKLASVSPATVSRVLSGKAVNATLTEQVRVAAEQLGYRPNRRAQSLRSRRSKLVGLIIPDIENPFFTAIARGVEDALEPEGYSVVLCNSDSDVAKETRYIEVAVSEAMAGVVIAPASAGTDLAPLLDRNSAVVVIDRDPLTVETDVVVLADRESSSALVRELMSRGYERIACITGPADVETSVRRSEGWRDAHRDQGRPVPEDLLVFSDYRFSGGREAMHRLYAASHPSDAVFVANNLMAVGVIESMREHAEERALAIFGALPRGAERPSECLIADAPGRELGRVAARRLLGRIGDASTPVRRDVLPVSLLG</sequence>
<dbReference type="PROSITE" id="PS50932">
    <property type="entry name" value="HTH_LACI_2"/>
    <property type="match status" value="1"/>
</dbReference>
<dbReference type="CDD" id="cd06267">
    <property type="entry name" value="PBP1_LacI_sugar_binding-like"/>
    <property type="match status" value="1"/>
</dbReference>
<keyword evidence="2" id="KW-0805">Transcription regulation</keyword>
<gene>
    <name evidence="6" type="ORF">H9830_12990</name>
</gene>
<comment type="caution">
    <text evidence="6">The sequence shown here is derived from an EMBL/GenBank/DDBJ whole genome shotgun (WGS) entry which is preliminary data.</text>
</comment>
<dbReference type="CDD" id="cd01392">
    <property type="entry name" value="HTH_LacI"/>
    <property type="match status" value="1"/>
</dbReference>
<dbReference type="AlphaFoldDB" id="A0A9D1YWM8"/>
<dbReference type="PROSITE" id="PS00356">
    <property type="entry name" value="HTH_LACI_1"/>
    <property type="match status" value="1"/>
</dbReference>
<organism evidence="6 7">
    <name type="scientific">Candidatus Agrococcus pullicola</name>
    <dbReference type="NCBI Taxonomy" id="2838429"/>
    <lineage>
        <taxon>Bacteria</taxon>
        <taxon>Bacillati</taxon>
        <taxon>Actinomycetota</taxon>
        <taxon>Actinomycetes</taxon>
        <taxon>Micrococcales</taxon>
        <taxon>Microbacteriaceae</taxon>
        <taxon>Agrococcus</taxon>
    </lineage>
</organism>
<dbReference type="GO" id="GO:0003700">
    <property type="term" value="F:DNA-binding transcription factor activity"/>
    <property type="evidence" value="ECO:0007669"/>
    <property type="project" value="TreeGrafter"/>
</dbReference>
<dbReference type="Proteomes" id="UP000824005">
    <property type="component" value="Unassembled WGS sequence"/>
</dbReference>
<dbReference type="InterPro" id="IPR028082">
    <property type="entry name" value="Peripla_BP_I"/>
</dbReference>
<dbReference type="Pfam" id="PF00356">
    <property type="entry name" value="LacI"/>
    <property type="match status" value="1"/>
</dbReference>
<dbReference type="GO" id="GO:0000976">
    <property type="term" value="F:transcription cis-regulatory region binding"/>
    <property type="evidence" value="ECO:0007669"/>
    <property type="project" value="TreeGrafter"/>
</dbReference>
<keyword evidence="4" id="KW-0804">Transcription</keyword>
<evidence type="ECO:0000313" key="6">
    <source>
        <dbReference type="EMBL" id="HIY67179.1"/>
    </source>
</evidence>
<dbReference type="Gene3D" id="1.10.260.40">
    <property type="entry name" value="lambda repressor-like DNA-binding domains"/>
    <property type="match status" value="1"/>
</dbReference>
<evidence type="ECO:0000256" key="4">
    <source>
        <dbReference type="ARBA" id="ARBA00023163"/>
    </source>
</evidence>
<keyword evidence="1" id="KW-0678">Repressor</keyword>
<evidence type="ECO:0000256" key="1">
    <source>
        <dbReference type="ARBA" id="ARBA00022491"/>
    </source>
</evidence>
<dbReference type="EMBL" id="DXDC01000393">
    <property type="protein sequence ID" value="HIY67179.1"/>
    <property type="molecule type" value="Genomic_DNA"/>
</dbReference>
<protein>
    <submittedName>
        <fullName evidence="6">LacI family transcriptional regulator</fullName>
    </submittedName>
</protein>
<proteinExistence type="predicted"/>
<dbReference type="SUPFAM" id="SSF47413">
    <property type="entry name" value="lambda repressor-like DNA-binding domains"/>
    <property type="match status" value="1"/>
</dbReference>
<dbReference type="InterPro" id="IPR000843">
    <property type="entry name" value="HTH_LacI"/>
</dbReference>
<dbReference type="PANTHER" id="PTHR30146">
    <property type="entry name" value="LACI-RELATED TRANSCRIPTIONAL REPRESSOR"/>
    <property type="match status" value="1"/>
</dbReference>